<comment type="similarity">
    <text evidence="2">Belongs to the arsenical resistance-3 (ACR3) (TC 2.A.59) family.</text>
</comment>
<keyword evidence="4" id="KW-1003">Cell membrane</keyword>
<feature type="transmembrane region" description="Helical" evidence="8">
    <location>
        <begin position="287"/>
        <end position="312"/>
    </location>
</feature>
<dbReference type="STRING" id="1121919.SAMN02745975_00780"/>
<dbReference type="EMBL" id="FQZV01000008">
    <property type="protein sequence ID" value="SHI86212.1"/>
    <property type="molecule type" value="Genomic_DNA"/>
</dbReference>
<evidence type="ECO:0000256" key="8">
    <source>
        <dbReference type="SAM" id="Phobius"/>
    </source>
</evidence>
<feature type="transmembrane region" description="Helical" evidence="8">
    <location>
        <begin position="156"/>
        <end position="181"/>
    </location>
</feature>
<feature type="transmembrane region" description="Helical" evidence="8">
    <location>
        <begin position="126"/>
        <end position="150"/>
    </location>
</feature>
<name>A0A1M6EL23_9FIRM</name>
<feature type="transmembrane region" description="Helical" evidence="8">
    <location>
        <begin position="34"/>
        <end position="53"/>
    </location>
</feature>
<feature type="transmembrane region" description="Helical" evidence="8">
    <location>
        <begin position="94"/>
        <end position="114"/>
    </location>
</feature>
<dbReference type="PANTHER" id="PTHR43057">
    <property type="entry name" value="ARSENITE EFFLUX TRANSPORTER"/>
    <property type="match status" value="1"/>
</dbReference>
<keyword evidence="7 8" id="KW-0472">Membrane</keyword>
<keyword evidence="6 8" id="KW-1133">Transmembrane helix</keyword>
<dbReference type="Gene3D" id="1.20.1530.20">
    <property type="match status" value="1"/>
</dbReference>
<comment type="subcellular location">
    <subcellularLocation>
        <location evidence="1">Cell membrane</location>
        <topology evidence="1">Multi-pass membrane protein</topology>
    </subcellularLocation>
</comment>
<evidence type="ECO:0000256" key="1">
    <source>
        <dbReference type="ARBA" id="ARBA00004651"/>
    </source>
</evidence>
<evidence type="ECO:0000313" key="9">
    <source>
        <dbReference type="EMBL" id="SHI86212.1"/>
    </source>
</evidence>
<evidence type="ECO:0000256" key="5">
    <source>
        <dbReference type="ARBA" id="ARBA00022692"/>
    </source>
</evidence>
<proteinExistence type="inferred from homology"/>
<dbReference type="InterPro" id="IPR002657">
    <property type="entry name" value="BilAc:Na_symport/Acr3"/>
</dbReference>
<evidence type="ECO:0000256" key="4">
    <source>
        <dbReference type="ARBA" id="ARBA00022475"/>
    </source>
</evidence>
<feature type="transmembrane region" description="Helical" evidence="8">
    <location>
        <begin position="259"/>
        <end position="281"/>
    </location>
</feature>
<dbReference type="OrthoDB" id="3254016at2"/>
<feature type="transmembrane region" description="Helical" evidence="8">
    <location>
        <begin position="225"/>
        <end position="247"/>
    </location>
</feature>
<keyword evidence="5 8" id="KW-0812">Transmembrane</keyword>
<dbReference type="InterPro" id="IPR038770">
    <property type="entry name" value="Na+/solute_symporter_sf"/>
</dbReference>
<evidence type="ECO:0000256" key="6">
    <source>
        <dbReference type="ARBA" id="ARBA00022989"/>
    </source>
</evidence>
<protein>
    <submittedName>
        <fullName evidence="9">Arsenite efflux pump ArsB, ACR3 family</fullName>
    </submittedName>
</protein>
<accession>A0A1M6EL23</accession>
<dbReference type="RefSeq" id="WP_110940051.1">
    <property type="nucleotide sequence ID" value="NZ_FQZV01000008.1"/>
</dbReference>
<evidence type="ECO:0000313" key="10">
    <source>
        <dbReference type="Proteomes" id="UP000184536"/>
    </source>
</evidence>
<dbReference type="GO" id="GO:0005886">
    <property type="term" value="C:plasma membrane"/>
    <property type="evidence" value="ECO:0007669"/>
    <property type="project" value="UniProtKB-SubCell"/>
</dbReference>
<dbReference type="PANTHER" id="PTHR43057:SF1">
    <property type="entry name" value="ARSENICAL-RESISTANCE PROTEIN 3"/>
    <property type="match status" value="1"/>
</dbReference>
<evidence type="ECO:0000256" key="3">
    <source>
        <dbReference type="ARBA" id="ARBA00022448"/>
    </source>
</evidence>
<dbReference type="Proteomes" id="UP000184536">
    <property type="component" value="Unassembled WGS sequence"/>
</dbReference>
<dbReference type="GO" id="GO:0015105">
    <property type="term" value="F:arsenite transmembrane transporter activity"/>
    <property type="evidence" value="ECO:0007669"/>
    <property type="project" value="TreeGrafter"/>
</dbReference>
<dbReference type="InterPro" id="IPR004706">
    <property type="entry name" value="Arsenical-R_Acr3"/>
</dbReference>
<keyword evidence="10" id="KW-1185">Reference proteome</keyword>
<feature type="transmembrane region" description="Helical" evidence="8">
    <location>
        <begin position="65"/>
        <end position="88"/>
    </location>
</feature>
<dbReference type="Pfam" id="PF01758">
    <property type="entry name" value="SBF"/>
    <property type="match status" value="1"/>
</dbReference>
<dbReference type="GO" id="GO:0015104">
    <property type="term" value="F:antimonite transmembrane transporter activity"/>
    <property type="evidence" value="ECO:0007669"/>
    <property type="project" value="TreeGrafter"/>
</dbReference>
<keyword evidence="3" id="KW-0813">Transport</keyword>
<feature type="transmembrane region" description="Helical" evidence="8">
    <location>
        <begin position="7"/>
        <end position="28"/>
    </location>
</feature>
<gene>
    <name evidence="9" type="ORF">SAMN02745975_00780</name>
</gene>
<dbReference type="GO" id="GO:0015297">
    <property type="term" value="F:antiporter activity"/>
    <property type="evidence" value="ECO:0007669"/>
    <property type="project" value="InterPro"/>
</dbReference>
<dbReference type="AlphaFoldDB" id="A0A1M6EL23"/>
<organism evidence="9 10">
    <name type="scientific">Geosporobacter subterraneus DSM 17957</name>
    <dbReference type="NCBI Taxonomy" id="1121919"/>
    <lineage>
        <taxon>Bacteria</taxon>
        <taxon>Bacillati</taxon>
        <taxon>Bacillota</taxon>
        <taxon>Clostridia</taxon>
        <taxon>Peptostreptococcales</taxon>
        <taxon>Thermotaleaceae</taxon>
        <taxon>Geosporobacter</taxon>
    </lineage>
</organism>
<feature type="transmembrane region" description="Helical" evidence="8">
    <location>
        <begin position="193"/>
        <end position="213"/>
    </location>
</feature>
<evidence type="ECO:0000256" key="7">
    <source>
        <dbReference type="ARBA" id="ARBA00023136"/>
    </source>
</evidence>
<sequence length="322" mass="35788">MSILEKLHTLLILLAVIIGLLLGQIPVLEVNAERFIVPFLLLMLYGLFLGIPIKDLKKAFENVKFAGTSLTINFIWTPLLAWGLGAIFLFDQPALWVGFIMLMVTPCTDWYLVFTGIAKGNVPLSTAILPVNLILQVLLLPVFLLLFAGVMKTVEMSFLIESIFLVLALPFLLANATRFIFKNRQKVLEKKLIPFFETGQIVLLSLAIMAMFASQGRYLIENINVVYMLLIPVFLFFLINFMLGRIVSRLLKFSYEDSASLNLTTLARNSPLSLAIAVVAFPDQPLIALALVVGPLIELPLLAVTSQILLGIRKRGLIQSKG</sequence>
<evidence type="ECO:0000256" key="2">
    <source>
        <dbReference type="ARBA" id="ARBA00010110"/>
    </source>
</evidence>
<reference evidence="10" key="1">
    <citation type="submission" date="2016-11" db="EMBL/GenBank/DDBJ databases">
        <authorList>
            <person name="Varghese N."/>
            <person name="Submissions S."/>
        </authorList>
    </citation>
    <scope>NUCLEOTIDE SEQUENCE [LARGE SCALE GENOMIC DNA]</scope>
    <source>
        <strain evidence="10">DSM 17957</strain>
    </source>
</reference>